<keyword evidence="1" id="KW-0175">Coiled coil</keyword>
<protein>
    <recommendedName>
        <fullName evidence="3">DH domain-containing protein</fullName>
    </recommendedName>
</protein>
<organism evidence="4">
    <name type="scientific">Percolomonas cosmopolitus</name>
    <dbReference type="NCBI Taxonomy" id="63605"/>
    <lineage>
        <taxon>Eukaryota</taxon>
        <taxon>Discoba</taxon>
        <taxon>Heterolobosea</taxon>
        <taxon>Tetramitia</taxon>
        <taxon>Eutetramitia</taxon>
        <taxon>Percolomonadidae</taxon>
        <taxon>Percolomonas</taxon>
    </lineage>
</organism>
<dbReference type="EMBL" id="HBGD01005861">
    <property type="protein sequence ID" value="CAD9081616.1"/>
    <property type="molecule type" value="Transcribed_RNA"/>
</dbReference>
<dbReference type="InterPro" id="IPR000219">
    <property type="entry name" value="DH_dom"/>
</dbReference>
<dbReference type="PROSITE" id="PS50010">
    <property type="entry name" value="DH_2"/>
    <property type="match status" value="1"/>
</dbReference>
<sequence length="602" mass="67938">MTSTSHKKKRKSPRAPQNHSSPQSSVPSSTSHHPKQSISKKKQPVIANAKKYGKVSSSGYGAGIERPASASAKKHKGRSTKGGNASGNTNKKKHLVASPLQHAIIVKEGQMANNQKIPEKDKNMHHNGSAVPTATTQHQVPSSTATPPTPTSQIDTQKVLSWPLDTLQHEYISLKQKFDTILSERTQYKQKYQTVQEDYLNLGNYCKLLKKELKELEAKHNKLVQKYNDATGGRAKEKKVKAEGLKKKTRPELSERTMTTRKQTNILAELLSTEQDYVKLLRLIETHFYEPIRQEGLMSEPEQRQIFGNVQMVRQINEMFLQELEFILIKGDTPNSGAPTNTSPTPTQQFYTWKQFEQVIELISRVFVSFKLYCGYIGSYQLSIVQLNAVLKKNGTLREFLRRVESELKNTKIRSSRLHSLLVTPIQRPPRYLLLIEQLLKVTDAESHSHNELQKALSLIREICDYLNRQNGVIENSMKMLELQEQLQINHLIHPSRKFLGEARNVDKLKKNGRSAKGNGVLYIFNDLFLFCQKGSILMGKKTLEIPLIPGSSVLTFDEDGSFTVSSSSTGGASFTFLTPNDGAKIMALLKTHESLSQYRSE</sequence>
<name>A0A7S1KQ27_9EUKA</name>
<feature type="compositionally biased region" description="Polar residues" evidence="2">
    <location>
        <begin position="130"/>
        <end position="140"/>
    </location>
</feature>
<evidence type="ECO:0000256" key="2">
    <source>
        <dbReference type="SAM" id="MobiDB-lite"/>
    </source>
</evidence>
<dbReference type="InterPro" id="IPR035899">
    <property type="entry name" value="DBL_dom_sf"/>
</dbReference>
<evidence type="ECO:0000259" key="3">
    <source>
        <dbReference type="PROSITE" id="PS50010"/>
    </source>
</evidence>
<dbReference type="SUPFAM" id="SSF48065">
    <property type="entry name" value="DBL homology domain (DH-domain)"/>
    <property type="match status" value="1"/>
</dbReference>
<feature type="region of interest" description="Disordered" evidence="2">
    <location>
        <begin position="119"/>
        <end position="154"/>
    </location>
</feature>
<dbReference type="GO" id="GO:0005085">
    <property type="term" value="F:guanyl-nucleotide exchange factor activity"/>
    <property type="evidence" value="ECO:0007669"/>
    <property type="project" value="InterPro"/>
</dbReference>
<feature type="coiled-coil region" evidence="1">
    <location>
        <begin position="199"/>
        <end position="233"/>
    </location>
</feature>
<proteinExistence type="predicted"/>
<dbReference type="PANTHER" id="PTHR12673:SF159">
    <property type="entry name" value="LD03170P"/>
    <property type="match status" value="1"/>
</dbReference>
<dbReference type="GO" id="GO:0005737">
    <property type="term" value="C:cytoplasm"/>
    <property type="evidence" value="ECO:0007669"/>
    <property type="project" value="TreeGrafter"/>
</dbReference>
<feature type="domain" description="DH" evidence="3">
    <location>
        <begin position="262"/>
        <end position="470"/>
    </location>
</feature>
<dbReference type="CDD" id="cd00160">
    <property type="entry name" value="RhoGEF"/>
    <property type="match status" value="1"/>
</dbReference>
<feature type="compositionally biased region" description="Basic residues" evidence="2">
    <location>
        <begin position="1"/>
        <end position="13"/>
    </location>
</feature>
<evidence type="ECO:0000256" key="1">
    <source>
        <dbReference type="SAM" id="Coils"/>
    </source>
</evidence>
<reference evidence="4" key="1">
    <citation type="submission" date="2021-01" db="EMBL/GenBank/DDBJ databases">
        <authorList>
            <person name="Corre E."/>
            <person name="Pelletier E."/>
            <person name="Niang G."/>
            <person name="Scheremetjew M."/>
            <person name="Finn R."/>
            <person name="Kale V."/>
            <person name="Holt S."/>
            <person name="Cochrane G."/>
            <person name="Meng A."/>
            <person name="Brown T."/>
            <person name="Cohen L."/>
        </authorList>
    </citation>
    <scope>NUCLEOTIDE SEQUENCE</scope>
    <source>
        <strain evidence="4">WS</strain>
    </source>
</reference>
<feature type="compositionally biased region" description="Basic residues" evidence="2">
    <location>
        <begin position="32"/>
        <end position="43"/>
    </location>
</feature>
<gene>
    <name evidence="4" type="ORF">PCOS0759_LOCUS4856</name>
</gene>
<dbReference type="AlphaFoldDB" id="A0A7S1KQ27"/>
<feature type="region of interest" description="Disordered" evidence="2">
    <location>
        <begin position="1"/>
        <end position="94"/>
    </location>
</feature>
<dbReference type="Pfam" id="PF00621">
    <property type="entry name" value="RhoGEF"/>
    <property type="match status" value="1"/>
</dbReference>
<dbReference type="PANTHER" id="PTHR12673">
    <property type="entry name" value="FACIOGENITAL DYSPLASIA PROTEIN"/>
    <property type="match status" value="1"/>
</dbReference>
<dbReference type="InterPro" id="IPR051092">
    <property type="entry name" value="FYVE_RhoGEF_PH"/>
</dbReference>
<accession>A0A7S1KQ27</accession>
<feature type="compositionally biased region" description="Low complexity" evidence="2">
    <location>
        <begin position="19"/>
        <end position="31"/>
    </location>
</feature>
<dbReference type="Gene3D" id="1.20.900.10">
    <property type="entry name" value="Dbl homology (DH) domain"/>
    <property type="match status" value="1"/>
</dbReference>
<evidence type="ECO:0000313" key="4">
    <source>
        <dbReference type="EMBL" id="CAD9081616.1"/>
    </source>
</evidence>
<feature type="compositionally biased region" description="Basic and acidic residues" evidence="2">
    <location>
        <begin position="240"/>
        <end position="255"/>
    </location>
</feature>
<dbReference type="SMART" id="SM00325">
    <property type="entry name" value="RhoGEF"/>
    <property type="match status" value="1"/>
</dbReference>
<feature type="region of interest" description="Disordered" evidence="2">
    <location>
        <begin position="234"/>
        <end position="258"/>
    </location>
</feature>